<keyword evidence="3" id="KW-1185">Reference proteome</keyword>
<proteinExistence type="predicted"/>
<dbReference type="Proteomes" id="UP000186817">
    <property type="component" value="Unassembled WGS sequence"/>
</dbReference>
<gene>
    <name evidence="2" type="ORF">AK812_SmicGene15587</name>
</gene>
<protein>
    <submittedName>
        <fullName evidence="2">Uncharacterized protein</fullName>
    </submittedName>
</protein>
<name>A0A1Q9E2N9_SYMMI</name>
<organism evidence="2 3">
    <name type="scientific">Symbiodinium microadriaticum</name>
    <name type="common">Dinoflagellate</name>
    <name type="synonym">Zooxanthella microadriatica</name>
    <dbReference type="NCBI Taxonomy" id="2951"/>
    <lineage>
        <taxon>Eukaryota</taxon>
        <taxon>Sar</taxon>
        <taxon>Alveolata</taxon>
        <taxon>Dinophyceae</taxon>
        <taxon>Suessiales</taxon>
        <taxon>Symbiodiniaceae</taxon>
        <taxon>Symbiodinium</taxon>
    </lineage>
</organism>
<dbReference type="OrthoDB" id="10644144at2759"/>
<dbReference type="EMBL" id="LSRX01000285">
    <property type="protein sequence ID" value="OLQ01659.1"/>
    <property type="molecule type" value="Genomic_DNA"/>
</dbReference>
<dbReference type="AlphaFoldDB" id="A0A1Q9E2N9"/>
<evidence type="ECO:0000313" key="3">
    <source>
        <dbReference type="Proteomes" id="UP000186817"/>
    </source>
</evidence>
<feature type="compositionally biased region" description="Basic and acidic residues" evidence="1">
    <location>
        <begin position="215"/>
        <end position="227"/>
    </location>
</feature>
<feature type="region of interest" description="Disordered" evidence="1">
    <location>
        <begin position="173"/>
        <end position="238"/>
    </location>
</feature>
<sequence>MYQALAPEMVPSSQYPMASSVKALKSADADRQAQMDRLVGALTELGESHKGIRAEVESFRSVDRRHVEEALSRIDARLERLAATAAQNAEGQADIKAFAREAAEKVALDARDLVEQRSGELRVGPPQRVVVRHPEREDARPEDLLDRQSFDTAGKIEACTDLSEFICGADSAETRRQKKGNGTWGQTKGRRDRQGDQQGDTGTTWKHTGPVGTDPRGHGDEQGDKQLDTATTWGRASGDRSKLEETILHQELLVFEEAFQLPPHMNLS</sequence>
<evidence type="ECO:0000256" key="1">
    <source>
        <dbReference type="SAM" id="MobiDB-lite"/>
    </source>
</evidence>
<accession>A0A1Q9E2N9</accession>
<evidence type="ECO:0000313" key="2">
    <source>
        <dbReference type="EMBL" id="OLQ01659.1"/>
    </source>
</evidence>
<reference evidence="2 3" key="1">
    <citation type="submission" date="2016-02" db="EMBL/GenBank/DDBJ databases">
        <title>Genome analysis of coral dinoflagellate symbionts highlights evolutionary adaptations to a symbiotic lifestyle.</title>
        <authorList>
            <person name="Aranda M."/>
            <person name="Li Y."/>
            <person name="Liew Y.J."/>
            <person name="Baumgarten S."/>
            <person name="Simakov O."/>
            <person name="Wilson M."/>
            <person name="Piel J."/>
            <person name="Ashoor H."/>
            <person name="Bougouffa S."/>
            <person name="Bajic V.B."/>
            <person name="Ryu T."/>
            <person name="Ravasi T."/>
            <person name="Bayer T."/>
            <person name="Micklem G."/>
            <person name="Kim H."/>
            <person name="Bhak J."/>
            <person name="Lajeunesse T.C."/>
            <person name="Voolstra C.R."/>
        </authorList>
    </citation>
    <scope>NUCLEOTIDE SEQUENCE [LARGE SCALE GENOMIC DNA]</scope>
    <source>
        <strain evidence="2 3">CCMP2467</strain>
    </source>
</reference>
<comment type="caution">
    <text evidence="2">The sequence shown here is derived from an EMBL/GenBank/DDBJ whole genome shotgun (WGS) entry which is preliminary data.</text>
</comment>